<dbReference type="EMBL" id="PQIB02000008">
    <property type="protein sequence ID" value="RLN04415.1"/>
    <property type="molecule type" value="Genomic_DNA"/>
</dbReference>
<dbReference type="OrthoDB" id="664111at2759"/>
<dbReference type="SUPFAM" id="SSF101148">
    <property type="entry name" value="Plant invertase/pectin methylesterase inhibitor"/>
    <property type="match status" value="1"/>
</dbReference>
<comment type="caution">
    <text evidence="2">The sequence shown here is derived from an EMBL/GenBank/DDBJ whole genome shotgun (WGS) entry which is preliminary data.</text>
</comment>
<dbReference type="Proteomes" id="UP000275267">
    <property type="component" value="Unassembled WGS sequence"/>
</dbReference>
<dbReference type="InterPro" id="IPR035513">
    <property type="entry name" value="Invertase/methylesterase_inhib"/>
</dbReference>
<organism evidence="2 3">
    <name type="scientific">Panicum miliaceum</name>
    <name type="common">Proso millet</name>
    <name type="synonym">Broomcorn millet</name>
    <dbReference type="NCBI Taxonomy" id="4540"/>
    <lineage>
        <taxon>Eukaryota</taxon>
        <taxon>Viridiplantae</taxon>
        <taxon>Streptophyta</taxon>
        <taxon>Embryophyta</taxon>
        <taxon>Tracheophyta</taxon>
        <taxon>Spermatophyta</taxon>
        <taxon>Magnoliopsida</taxon>
        <taxon>Liliopsida</taxon>
        <taxon>Poales</taxon>
        <taxon>Poaceae</taxon>
        <taxon>PACMAD clade</taxon>
        <taxon>Panicoideae</taxon>
        <taxon>Panicodae</taxon>
        <taxon>Paniceae</taxon>
        <taxon>Panicinae</taxon>
        <taxon>Panicum</taxon>
        <taxon>Panicum sect. Panicum</taxon>
    </lineage>
</organism>
<gene>
    <name evidence="2" type="ORF">C2845_PM13G02690</name>
</gene>
<dbReference type="AlphaFoldDB" id="A0A3L6RKX9"/>
<protein>
    <submittedName>
        <fullName evidence="2">Uncharacterized protein</fullName>
    </submittedName>
</protein>
<sequence length="183" mass="19643">MMTLVAAVLVSLAALLVAGGEACNNVPSMTSYDACLKLSNTTEVTERWHALCREMLLNAPATAELTVYALIATRLAKQRYRNAVAEMDQMLGAGNLPAGEKAAVDHCKAKYGEAGRLMAGVADQLFACDFSRVRQEYIDAQVAVGSCQDGLWAYRGLPVVDMVTADYDLTMVSYLLGALIVGR</sequence>
<dbReference type="PANTHER" id="PTHR34838:SF3">
    <property type="entry name" value="OS08G0142100 PROTEIN"/>
    <property type="match status" value="1"/>
</dbReference>
<feature type="chain" id="PRO_5018041570" evidence="1">
    <location>
        <begin position="23"/>
        <end position="183"/>
    </location>
</feature>
<evidence type="ECO:0000313" key="2">
    <source>
        <dbReference type="EMBL" id="RLN04415.1"/>
    </source>
</evidence>
<dbReference type="Gene3D" id="1.20.140.40">
    <property type="entry name" value="Invertase/pectin methylesterase inhibitor family protein"/>
    <property type="match status" value="1"/>
</dbReference>
<keyword evidence="1" id="KW-0732">Signal</keyword>
<evidence type="ECO:0000313" key="3">
    <source>
        <dbReference type="Proteomes" id="UP000275267"/>
    </source>
</evidence>
<reference evidence="3" key="1">
    <citation type="journal article" date="2019" name="Nat. Commun.">
        <title>The genome of broomcorn millet.</title>
        <authorList>
            <person name="Zou C."/>
            <person name="Miki D."/>
            <person name="Li D."/>
            <person name="Tang Q."/>
            <person name="Xiao L."/>
            <person name="Rajput S."/>
            <person name="Deng P."/>
            <person name="Jia W."/>
            <person name="Huang R."/>
            <person name="Zhang M."/>
            <person name="Sun Y."/>
            <person name="Hu J."/>
            <person name="Fu X."/>
            <person name="Schnable P.S."/>
            <person name="Li F."/>
            <person name="Zhang H."/>
            <person name="Feng B."/>
            <person name="Zhu X."/>
            <person name="Liu R."/>
            <person name="Schnable J.C."/>
            <person name="Zhu J.-K."/>
            <person name="Zhang H."/>
        </authorList>
    </citation>
    <scope>NUCLEOTIDE SEQUENCE [LARGE SCALE GENOMIC DNA]</scope>
</reference>
<keyword evidence="3" id="KW-1185">Reference proteome</keyword>
<proteinExistence type="predicted"/>
<feature type="signal peptide" evidence="1">
    <location>
        <begin position="1"/>
        <end position="22"/>
    </location>
</feature>
<dbReference type="PANTHER" id="PTHR34838">
    <property type="entry name" value="OS08G0142100 PROTEIN-RELATED"/>
    <property type="match status" value="1"/>
</dbReference>
<name>A0A3L6RKX9_PANMI</name>
<accession>A0A3L6RKX9</accession>
<evidence type="ECO:0000256" key="1">
    <source>
        <dbReference type="SAM" id="SignalP"/>
    </source>
</evidence>